<evidence type="ECO:0000313" key="2">
    <source>
        <dbReference type="EMBL" id="EFG04980.2"/>
    </source>
</evidence>
<geneLocation type="plasmid" evidence="2 3">
    <name>pSCL4</name>
</geneLocation>
<proteinExistence type="predicted"/>
<reference evidence="2 3" key="1">
    <citation type="journal article" date="2010" name="Genome Biol. Evol.">
        <title>The sequence of a 1.8-mb bacterial linear plasmid reveals a rich evolutionary reservoir of secondary metabolic pathways.</title>
        <authorList>
            <person name="Medema M.H."/>
            <person name="Trefzer A."/>
            <person name="Kovalchuk A."/>
            <person name="van den Berg M."/>
            <person name="Mueller U."/>
            <person name="Heijne W."/>
            <person name="Wu L."/>
            <person name="Alam M.T."/>
            <person name="Ronning C.M."/>
            <person name="Nierman W.C."/>
            <person name="Bovenberg R.A.L."/>
            <person name="Breitling R."/>
            <person name="Takano E."/>
        </authorList>
    </citation>
    <scope>NUCLEOTIDE SEQUENCE [LARGE SCALE GENOMIC DNA]</scope>
    <source>
        <strain evidence="3">ATCC 27064 / DSM 738 / JCM 4710 / NBRC 13307 / NCIMB 12785 / NRRL 3585 / VKM Ac-602</strain>
        <plasmid evidence="2">pSCL4</plasmid>
    </source>
</reference>
<evidence type="ECO:0000259" key="1">
    <source>
        <dbReference type="Pfam" id="PF05368"/>
    </source>
</evidence>
<protein>
    <submittedName>
        <fullName evidence="2">NmrA protein</fullName>
    </submittedName>
</protein>
<dbReference type="InterPro" id="IPR036291">
    <property type="entry name" value="NAD(P)-bd_dom_sf"/>
</dbReference>
<name>B5GLX4_STRCL</name>
<dbReference type="InterPro" id="IPR051604">
    <property type="entry name" value="Ergot_Alk_Oxidoreductase"/>
</dbReference>
<gene>
    <name evidence="2" type="ORF">SCLAV_p1498</name>
</gene>
<feature type="domain" description="NmrA-like" evidence="1">
    <location>
        <begin position="2"/>
        <end position="231"/>
    </location>
</feature>
<dbReference type="EMBL" id="CM000914">
    <property type="protein sequence ID" value="EFG04980.2"/>
    <property type="molecule type" value="Genomic_DNA"/>
</dbReference>
<organism evidence="2 3">
    <name type="scientific">Streptomyces clavuligerus</name>
    <dbReference type="NCBI Taxonomy" id="1901"/>
    <lineage>
        <taxon>Bacteria</taxon>
        <taxon>Bacillati</taxon>
        <taxon>Actinomycetota</taxon>
        <taxon>Actinomycetes</taxon>
        <taxon>Kitasatosporales</taxon>
        <taxon>Streptomycetaceae</taxon>
        <taxon>Streptomyces</taxon>
    </lineage>
</organism>
<dbReference type="AlphaFoldDB" id="B5GLX4"/>
<dbReference type="OrthoDB" id="3510772at2"/>
<dbReference type="SUPFAM" id="SSF51735">
    <property type="entry name" value="NAD(P)-binding Rossmann-fold domains"/>
    <property type="match status" value="1"/>
</dbReference>
<keyword evidence="2" id="KW-0614">Plasmid</keyword>
<evidence type="ECO:0000313" key="3">
    <source>
        <dbReference type="Proteomes" id="UP000002357"/>
    </source>
</evidence>
<dbReference type="Pfam" id="PF05368">
    <property type="entry name" value="NmrA"/>
    <property type="match status" value="1"/>
</dbReference>
<dbReference type="GeneID" id="93734545"/>
<dbReference type="eggNOG" id="COG0702">
    <property type="taxonomic scope" value="Bacteria"/>
</dbReference>
<keyword evidence="3" id="KW-1185">Reference proteome</keyword>
<dbReference type="Gene3D" id="3.90.25.10">
    <property type="entry name" value="UDP-galactose 4-epimerase, domain 1"/>
    <property type="match status" value="1"/>
</dbReference>
<sequence>MITVMGATGATGGALLRRLSALGIPCRAVTRTPDSLRAALGPARPPVEIAGADAADPRSLRAAFSGTTQLFLTMANGPRQTEYESTVVDAAAASGVRHVVKLSAPAAEPDSPVAVSRGHWHIENRLAATGMVSTVLRPYAFFQKLLLSAPAIAEGVLIGSLGGAPCNYIDVRDIADAAAAILLRPALAGGRHILTGPRAWTQPELARLLSGLTGHPVRVIDLPPAAFHEHLVRTVGLPGWLAGHVVEIQQLAAARPESPNGTVEALLGRPARALDAFVRENLPSFQSRAPLPPLSM</sequence>
<accession>B5GLX4</accession>
<dbReference type="PANTHER" id="PTHR43162:SF1">
    <property type="entry name" value="PRESTALK A DIFFERENTIATION PROTEIN A"/>
    <property type="match status" value="1"/>
</dbReference>
<dbReference type="PANTHER" id="PTHR43162">
    <property type="match status" value="1"/>
</dbReference>
<dbReference type="InterPro" id="IPR008030">
    <property type="entry name" value="NmrA-like"/>
</dbReference>
<dbReference type="Gene3D" id="3.40.50.720">
    <property type="entry name" value="NAD(P)-binding Rossmann-like Domain"/>
    <property type="match status" value="1"/>
</dbReference>
<dbReference type="Proteomes" id="UP000002357">
    <property type="component" value="Plasmid pSCL4"/>
</dbReference>
<dbReference type="RefSeq" id="WP_003952716.1">
    <property type="nucleotide sequence ID" value="NZ_CM000914.1"/>
</dbReference>